<dbReference type="AlphaFoldDB" id="A0AAV6XXR8"/>
<feature type="domain" description="MULE transposase" evidence="2">
    <location>
        <begin position="269"/>
        <end position="363"/>
    </location>
</feature>
<gene>
    <name evidence="3" type="ORF">BUALT_Bualt02G0058900</name>
</gene>
<evidence type="ECO:0000259" key="2">
    <source>
        <dbReference type="Pfam" id="PF10551"/>
    </source>
</evidence>
<sequence length="397" mass="46433">MEQDHPLSTIATNLFEFLDSEANHEDELEVQNLCEEQFTSEESRMPKNIEVQSKISMVEEFESRLAVGKILESPEAAYLLYCKYAHAKGFGVRKGDNCYFTCSSEIRAKDFECSCQGVKDEKRSSERIPIYQKPITRTKCKARLTIARERDGEWKIITQHFACSKSTLEAMYNAGIPIANAFSYMGKEAQGPQNLGFVRKDAYDHFNRIRRNTKVEDGDAFELLQYFINKLNTEYFFFWNVQLNDDNRIMNFFFRDYRCKVDYECFGDVVSVDTTYRTNKYNLICAPFVGIHHHKQNVMFGLAFMSDETESSFEWLFTTFLKSMYGKEPETVFTDQCQAMMNVVETVFPCAHHRLCQWHINQNAPSYFGSLNGDTRFKQLWHQCMTYCESEEEFESV</sequence>
<feature type="domain" description="FAR1" evidence="1">
    <location>
        <begin position="80"/>
        <end position="157"/>
    </location>
</feature>
<dbReference type="Pfam" id="PF10551">
    <property type="entry name" value="MULE"/>
    <property type="match status" value="1"/>
</dbReference>
<comment type="caution">
    <text evidence="3">The sequence shown here is derived from an EMBL/GenBank/DDBJ whole genome shotgun (WGS) entry which is preliminary data.</text>
</comment>
<name>A0AAV6XXR8_9LAMI</name>
<dbReference type="InterPro" id="IPR004330">
    <property type="entry name" value="FAR1_DNA_bnd_dom"/>
</dbReference>
<evidence type="ECO:0000259" key="1">
    <source>
        <dbReference type="Pfam" id="PF03101"/>
    </source>
</evidence>
<evidence type="ECO:0008006" key="5">
    <source>
        <dbReference type="Google" id="ProtNLM"/>
    </source>
</evidence>
<proteinExistence type="predicted"/>
<dbReference type="PANTHER" id="PTHR47718">
    <property type="entry name" value="OS01G0519700 PROTEIN"/>
    <property type="match status" value="1"/>
</dbReference>
<keyword evidence="4" id="KW-1185">Reference proteome</keyword>
<reference evidence="3" key="1">
    <citation type="submission" date="2019-10" db="EMBL/GenBank/DDBJ databases">
        <authorList>
            <person name="Zhang R."/>
            <person name="Pan Y."/>
            <person name="Wang J."/>
            <person name="Ma R."/>
            <person name="Yu S."/>
        </authorList>
    </citation>
    <scope>NUCLEOTIDE SEQUENCE</scope>
    <source>
        <strain evidence="3">LA-IB0</strain>
        <tissue evidence="3">Leaf</tissue>
    </source>
</reference>
<dbReference type="Proteomes" id="UP000826271">
    <property type="component" value="Unassembled WGS sequence"/>
</dbReference>
<evidence type="ECO:0000313" key="4">
    <source>
        <dbReference type="Proteomes" id="UP000826271"/>
    </source>
</evidence>
<dbReference type="PANTHER" id="PTHR47718:SF17">
    <property type="entry name" value="PROTEIN FAR1-RELATED SEQUENCE 5-LIKE"/>
    <property type="match status" value="1"/>
</dbReference>
<dbReference type="EMBL" id="WHWC01000002">
    <property type="protein sequence ID" value="KAG8387801.1"/>
    <property type="molecule type" value="Genomic_DNA"/>
</dbReference>
<protein>
    <recommendedName>
        <fullName evidence="5">Protein FAR1-RELATED SEQUENCE</fullName>
    </recommendedName>
</protein>
<dbReference type="InterPro" id="IPR018289">
    <property type="entry name" value="MULE_transposase_dom"/>
</dbReference>
<accession>A0AAV6XXR8</accession>
<organism evidence="3 4">
    <name type="scientific">Buddleja alternifolia</name>
    <dbReference type="NCBI Taxonomy" id="168488"/>
    <lineage>
        <taxon>Eukaryota</taxon>
        <taxon>Viridiplantae</taxon>
        <taxon>Streptophyta</taxon>
        <taxon>Embryophyta</taxon>
        <taxon>Tracheophyta</taxon>
        <taxon>Spermatophyta</taxon>
        <taxon>Magnoliopsida</taxon>
        <taxon>eudicotyledons</taxon>
        <taxon>Gunneridae</taxon>
        <taxon>Pentapetalae</taxon>
        <taxon>asterids</taxon>
        <taxon>lamiids</taxon>
        <taxon>Lamiales</taxon>
        <taxon>Scrophulariaceae</taxon>
        <taxon>Buddlejeae</taxon>
        <taxon>Buddleja</taxon>
    </lineage>
</organism>
<evidence type="ECO:0000313" key="3">
    <source>
        <dbReference type="EMBL" id="KAG8387801.1"/>
    </source>
</evidence>
<dbReference type="Pfam" id="PF03101">
    <property type="entry name" value="FAR1"/>
    <property type="match status" value="1"/>
</dbReference>